<dbReference type="InterPro" id="IPR014718">
    <property type="entry name" value="GH-type_carb-bd"/>
</dbReference>
<dbReference type="InterPro" id="IPR008183">
    <property type="entry name" value="Aldose_1/G6P_1-epimerase"/>
</dbReference>
<dbReference type="SUPFAM" id="SSF74650">
    <property type="entry name" value="Galactose mutarotase-like"/>
    <property type="match status" value="1"/>
</dbReference>
<dbReference type="CDD" id="cd09022">
    <property type="entry name" value="Aldose_epim_Ec_YihR"/>
    <property type="match status" value="1"/>
</dbReference>
<proteinExistence type="predicted"/>
<dbReference type="GO" id="GO:0033499">
    <property type="term" value="P:galactose catabolic process via UDP-galactose, Leloir pathway"/>
    <property type="evidence" value="ECO:0007669"/>
    <property type="project" value="TreeGrafter"/>
</dbReference>
<dbReference type="AlphaFoldDB" id="A0A482PRI2"/>
<dbReference type="GO" id="GO:0004034">
    <property type="term" value="F:aldose 1-epimerase activity"/>
    <property type="evidence" value="ECO:0007669"/>
    <property type="project" value="TreeGrafter"/>
</dbReference>
<dbReference type="RefSeq" id="WP_012907865.1">
    <property type="nucleotide sequence ID" value="NZ_CAJTBI010000015.1"/>
</dbReference>
<gene>
    <name evidence="1" type="ORF">E2R62_16105</name>
</gene>
<dbReference type="GO" id="GO:0030246">
    <property type="term" value="F:carbohydrate binding"/>
    <property type="evidence" value="ECO:0007669"/>
    <property type="project" value="InterPro"/>
</dbReference>
<dbReference type="NCBIfam" id="NF011719">
    <property type="entry name" value="PRK15172.1"/>
    <property type="match status" value="1"/>
</dbReference>
<protein>
    <submittedName>
        <fullName evidence="1">Aldose-1-epimerase</fullName>
    </submittedName>
</protein>
<dbReference type="GO" id="GO:0006006">
    <property type="term" value="P:glucose metabolic process"/>
    <property type="evidence" value="ECO:0007669"/>
    <property type="project" value="TreeGrafter"/>
</dbReference>
<accession>A0A482PRI2</accession>
<sequence length="305" mass="33684">MQKRRLHSGGKTLSLTAGDYRAQIVTVGAGLAELSYQGCHLVIPHNPEEMPPAHLGKVLIPWPNRIANGCYQYQGREFQLPVNEHSSHAAIHGFLAWRDWQVADATADKVTLTAFLPPSYGYPFSLFSTVIYSLDREKGLSVEIISENIGKLPAPYGAGIHPYLTCNLAPVDSYRLQFPAKQVFAVDSRANPTTLHPAQELDLDFSLPNYIGARKIDHTFKTDSRAWEVNITDPAQGLSVSLYADQPWLQIYSGEKLSRQGLAVEPMSCPPNAFNSAIDLVHLQPGESHRLFLSIKGERLEPGNG</sequence>
<dbReference type="FunFam" id="2.70.98.10:FF:000009">
    <property type="entry name" value="Putative aldose-1-epimerase"/>
    <property type="match status" value="1"/>
</dbReference>
<evidence type="ECO:0000313" key="1">
    <source>
        <dbReference type="EMBL" id="QBY30216.1"/>
    </source>
</evidence>
<dbReference type="Pfam" id="PF01263">
    <property type="entry name" value="Aldose_epim"/>
    <property type="match status" value="1"/>
</dbReference>
<dbReference type="EMBL" id="CP038008">
    <property type="protein sequence ID" value="QBY30216.1"/>
    <property type="molecule type" value="Genomic_DNA"/>
</dbReference>
<name>A0A482PRI2_CITRO</name>
<organism evidence="1">
    <name type="scientific">Citrobacter rodentium</name>
    <dbReference type="NCBI Taxonomy" id="67825"/>
    <lineage>
        <taxon>Bacteria</taxon>
        <taxon>Pseudomonadati</taxon>
        <taxon>Pseudomonadota</taxon>
        <taxon>Gammaproteobacteria</taxon>
        <taxon>Enterobacterales</taxon>
        <taxon>Enterobacteriaceae</taxon>
        <taxon>Citrobacter</taxon>
    </lineage>
</organism>
<dbReference type="Gene3D" id="2.70.98.10">
    <property type="match status" value="1"/>
</dbReference>
<dbReference type="OMA" id="NIDLIRP"/>
<dbReference type="InterPro" id="IPR037480">
    <property type="entry name" value="YihR-like"/>
</dbReference>
<dbReference type="PANTHER" id="PTHR10091">
    <property type="entry name" value="ALDOSE-1-EPIMERASE"/>
    <property type="match status" value="1"/>
</dbReference>
<dbReference type="InterPro" id="IPR011013">
    <property type="entry name" value="Gal_mutarotase_sf_dom"/>
</dbReference>
<dbReference type="PANTHER" id="PTHR10091:SF0">
    <property type="entry name" value="GALACTOSE MUTAROTASE"/>
    <property type="match status" value="1"/>
</dbReference>
<reference evidence="1" key="1">
    <citation type="submission" date="2019-03" db="EMBL/GenBank/DDBJ databases">
        <title>Complete genome sequence of enteropathogenic Citrobacter rodentium strain DBS100.</title>
        <authorList>
            <person name="Popov G."/>
            <person name="Fiebig A."/>
            <person name="Shideler S."/>
            <person name="Coombes B."/>
            <person name="Savchenko A."/>
        </authorList>
    </citation>
    <scope>NUCLEOTIDE SEQUENCE</scope>
    <source>
        <strain evidence="1">DBS100</strain>
    </source>
</reference>